<name>A0A3D8Q4R0_9HELO</name>
<protein>
    <recommendedName>
        <fullName evidence="8">RTA1 like protein</fullName>
    </recommendedName>
</protein>
<evidence type="ECO:0000256" key="1">
    <source>
        <dbReference type="ARBA" id="ARBA00004141"/>
    </source>
</evidence>
<evidence type="ECO:0000256" key="5">
    <source>
        <dbReference type="SAM" id="Phobius"/>
    </source>
</evidence>
<organism evidence="6 7">
    <name type="scientific">Coleophoma crateriformis</name>
    <dbReference type="NCBI Taxonomy" id="565419"/>
    <lineage>
        <taxon>Eukaryota</taxon>
        <taxon>Fungi</taxon>
        <taxon>Dikarya</taxon>
        <taxon>Ascomycota</taxon>
        <taxon>Pezizomycotina</taxon>
        <taxon>Leotiomycetes</taxon>
        <taxon>Helotiales</taxon>
        <taxon>Dermateaceae</taxon>
        <taxon>Coleophoma</taxon>
    </lineage>
</organism>
<dbReference type="InterPro" id="IPR007568">
    <property type="entry name" value="RTA1"/>
</dbReference>
<feature type="transmembrane region" description="Helical" evidence="5">
    <location>
        <begin position="45"/>
        <end position="64"/>
    </location>
</feature>
<proteinExistence type="predicted"/>
<dbReference type="PANTHER" id="PTHR31465:SF35">
    <property type="entry name" value="RTA1 DOMAIN PROTEIN-RELATED"/>
    <property type="match status" value="1"/>
</dbReference>
<feature type="transmembrane region" description="Helical" evidence="5">
    <location>
        <begin position="154"/>
        <end position="176"/>
    </location>
</feature>
<sequence>MTQLESHNGYYLWKYVPSSAAGGIFATLFAIATIAHFYRLFSTRTWSCIPFAIGCIFELIGYAARTSAHNKTGELMPYIIQSVLLLVAPALFAASIYMTLGRIIRCVRGEKYSIIRVNWLTKIFVIGDVLSFVVQSGGAGFMVEGDNATTGQNIVVGGLFVQIIMFGLFVVTTTIFHLRMRRYPTTESYNVEAPWKSTLRMLYGVSVLIMIRSIFRVVEYVSGQNGYPLTHEWTVYIFDAVLMLLVTVAFYYWYPSKVIPAPPESGAYSLNTNSKYGEP</sequence>
<accession>A0A3D8Q4R0</accession>
<dbReference type="GO" id="GO:0016020">
    <property type="term" value="C:membrane"/>
    <property type="evidence" value="ECO:0007669"/>
    <property type="project" value="UniProtKB-SubCell"/>
</dbReference>
<evidence type="ECO:0000256" key="4">
    <source>
        <dbReference type="ARBA" id="ARBA00023136"/>
    </source>
</evidence>
<gene>
    <name evidence="6" type="ORF">BP5796_12870</name>
</gene>
<keyword evidence="4 5" id="KW-0472">Membrane</keyword>
<dbReference type="AlphaFoldDB" id="A0A3D8Q4R0"/>
<reference evidence="6 7" key="1">
    <citation type="journal article" date="2018" name="IMA Fungus">
        <title>IMA Genome-F 9: Draft genome sequence of Annulohypoxylon stygium, Aspergillus mulundensis, Berkeleyomyces basicola (syn. Thielaviopsis basicola), Ceratocystis smalleyi, two Cercospora beticola strains, Coleophoma cylindrospora, Fusarium fracticaudum, Phialophora cf. hyalina, and Morchella septimelata.</title>
        <authorList>
            <person name="Wingfield B.D."/>
            <person name="Bills G.F."/>
            <person name="Dong Y."/>
            <person name="Huang W."/>
            <person name="Nel W.J."/>
            <person name="Swalarsk-Parry B.S."/>
            <person name="Vaghefi N."/>
            <person name="Wilken P.M."/>
            <person name="An Z."/>
            <person name="de Beer Z.W."/>
            <person name="De Vos L."/>
            <person name="Chen L."/>
            <person name="Duong T.A."/>
            <person name="Gao Y."/>
            <person name="Hammerbacher A."/>
            <person name="Kikkert J.R."/>
            <person name="Li Y."/>
            <person name="Li H."/>
            <person name="Li K."/>
            <person name="Li Q."/>
            <person name="Liu X."/>
            <person name="Ma X."/>
            <person name="Naidoo K."/>
            <person name="Pethybridge S.J."/>
            <person name="Sun J."/>
            <person name="Steenkamp E.T."/>
            <person name="van der Nest M.A."/>
            <person name="van Wyk S."/>
            <person name="Wingfield M.J."/>
            <person name="Xiong C."/>
            <person name="Yue Q."/>
            <person name="Zhang X."/>
        </authorList>
    </citation>
    <scope>NUCLEOTIDE SEQUENCE [LARGE SCALE GENOMIC DNA]</scope>
    <source>
        <strain evidence="6 7">BP5796</strain>
    </source>
</reference>
<evidence type="ECO:0000313" key="6">
    <source>
        <dbReference type="EMBL" id="RDW56803.1"/>
    </source>
</evidence>
<evidence type="ECO:0000256" key="3">
    <source>
        <dbReference type="ARBA" id="ARBA00022989"/>
    </source>
</evidence>
<dbReference type="Proteomes" id="UP000256328">
    <property type="component" value="Unassembled WGS sequence"/>
</dbReference>
<feature type="transmembrane region" description="Helical" evidence="5">
    <location>
        <begin position="20"/>
        <end position="38"/>
    </location>
</feature>
<evidence type="ECO:0000256" key="2">
    <source>
        <dbReference type="ARBA" id="ARBA00022692"/>
    </source>
</evidence>
<feature type="transmembrane region" description="Helical" evidence="5">
    <location>
        <begin position="119"/>
        <end position="142"/>
    </location>
</feature>
<dbReference type="PANTHER" id="PTHR31465">
    <property type="entry name" value="PROTEIN RTA1-RELATED"/>
    <property type="match status" value="1"/>
</dbReference>
<comment type="caution">
    <text evidence="6">The sequence shown here is derived from an EMBL/GenBank/DDBJ whole genome shotgun (WGS) entry which is preliminary data.</text>
</comment>
<keyword evidence="7" id="KW-1185">Reference proteome</keyword>
<dbReference type="EMBL" id="PDLN01000024">
    <property type="protein sequence ID" value="RDW56803.1"/>
    <property type="molecule type" value="Genomic_DNA"/>
</dbReference>
<dbReference type="Pfam" id="PF04479">
    <property type="entry name" value="RTA1"/>
    <property type="match status" value="1"/>
</dbReference>
<keyword evidence="2 5" id="KW-0812">Transmembrane</keyword>
<feature type="transmembrane region" description="Helical" evidence="5">
    <location>
        <begin position="235"/>
        <end position="254"/>
    </location>
</feature>
<feature type="transmembrane region" description="Helical" evidence="5">
    <location>
        <begin position="76"/>
        <end position="98"/>
    </location>
</feature>
<comment type="subcellular location">
    <subcellularLocation>
        <location evidence="1">Membrane</location>
        <topology evidence="1">Multi-pass membrane protein</topology>
    </subcellularLocation>
</comment>
<keyword evidence="3 5" id="KW-1133">Transmembrane helix</keyword>
<evidence type="ECO:0000313" key="7">
    <source>
        <dbReference type="Proteomes" id="UP000256328"/>
    </source>
</evidence>
<evidence type="ECO:0008006" key="8">
    <source>
        <dbReference type="Google" id="ProtNLM"/>
    </source>
</evidence>
<dbReference type="OrthoDB" id="3358017at2759"/>
<feature type="transmembrane region" description="Helical" evidence="5">
    <location>
        <begin position="197"/>
        <end position="215"/>
    </location>
</feature>